<dbReference type="NCBIfam" id="TIGR01888">
    <property type="entry name" value="cas_cmr3"/>
    <property type="match status" value="1"/>
</dbReference>
<dbReference type="InterPro" id="IPR010165">
    <property type="entry name" value="CRISPR-Cmr3_IIIB"/>
</dbReference>
<dbReference type="RefSeq" id="WP_036852015.1">
    <property type="nucleotide sequence ID" value="NZ_JQJD01000047.1"/>
</dbReference>
<sequence length="382" mass="43395">MPTYLIKLTPLDKFFFGQKNTFGDNNVNYFVHSSHFPQQTTLLGLLRYRLLQVAGDDVFKNNRIACPVLAENEIGKQSFSPFESEEQSFGKIESLSPVFIMDKAFGKHFVPIGKRYQKKDGKSIELLSLSHKEGCPPLLEGYSSKEKLYSCWISSDGQTLLSEEDFFVADERIGIRKNYKGGTQDDAFFRQTFYKFSKDNARNFCFATFLKTNDKINIPKNEKSIVYLGGERQPFVMEVAEETLDFSVKPSDLTQDKQHYTVVLLSDALISSDQVSEATFGITTVKDFACLLTGIGTKKYYNVGKEHHSKPIQTSESSDESNRGEPHVALSFQQELYAAGSVFYFKDNEKAKAFCQALKDKKNFHKIGYNHAMIIKPSETEK</sequence>
<dbReference type="EMBL" id="JQJD01000047">
    <property type="protein sequence ID" value="KGN79731.1"/>
    <property type="molecule type" value="Genomic_DNA"/>
</dbReference>
<gene>
    <name evidence="2" type="ORF">HQ35_06925</name>
</gene>
<dbReference type="InterPro" id="IPR019117">
    <property type="entry name" value="CRISPR-assoc_protein_Cmr3"/>
</dbReference>
<reference evidence="2 3" key="1">
    <citation type="submission" date="2014-08" db="EMBL/GenBank/DDBJ databases">
        <title>Porphyromonas cangingivalis strain:COT-109_OH1386 Genome sequencing.</title>
        <authorList>
            <person name="Wallis C."/>
            <person name="Deusch O."/>
            <person name="O'Flynn C."/>
            <person name="Davis I."/>
            <person name="Jospin G."/>
            <person name="Darling A.E."/>
            <person name="Coil D.A."/>
            <person name="Alexiev A."/>
            <person name="Horsfall A."/>
            <person name="Kirkwood N."/>
            <person name="Harris S."/>
            <person name="Eisen J.A."/>
        </authorList>
    </citation>
    <scope>NUCLEOTIDE SEQUENCE [LARGE SCALE GENOMIC DNA]</scope>
    <source>
        <strain evidence="3">COT-109 OH1386</strain>
    </source>
</reference>
<dbReference type="AlphaFoldDB" id="A0A0A2ELJ4"/>
<evidence type="ECO:0000256" key="1">
    <source>
        <dbReference type="SAM" id="MobiDB-lite"/>
    </source>
</evidence>
<evidence type="ECO:0000313" key="3">
    <source>
        <dbReference type="Proteomes" id="UP000030125"/>
    </source>
</evidence>
<dbReference type="Proteomes" id="UP000030125">
    <property type="component" value="Unassembled WGS sequence"/>
</dbReference>
<name>A0A0A2ELJ4_PORCN</name>
<organism evidence="2 3">
    <name type="scientific">Porphyromonas cangingivalis</name>
    <dbReference type="NCBI Taxonomy" id="36874"/>
    <lineage>
        <taxon>Bacteria</taxon>
        <taxon>Pseudomonadati</taxon>
        <taxon>Bacteroidota</taxon>
        <taxon>Bacteroidia</taxon>
        <taxon>Bacteroidales</taxon>
        <taxon>Porphyromonadaceae</taxon>
        <taxon>Porphyromonas</taxon>
    </lineage>
</organism>
<protein>
    <submittedName>
        <fullName evidence="2">CRISPR-associated protein Cmr3</fullName>
    </submittedName>
</protein>
<dbReference type="OrthoDB" id="1011615at2"/>
<feature type="region of interest" description="Disordered" evidence="1">
    <location>
        <begin position="306"/>
        <end position="325"/>
    </location>
</feature>
<accession>A0A0A2ELJ4</accession>
<keyword evidence="3" id="KW-1185">Reference proteome</keyword>
<evidence type="ECO:0000313" key="2">
    <source>
        <dbReference type="EMBL" id="KGN79731.1"/>
    </source>
</evidence>
<proteinExistence type="predicted"/>
<comment type="caution">
    <text evidence="2">The sequence shown here is derived from an EMBL/GenBank/DDBJ whole genome shotgun (WGS) entry which is preliminary data.</text>
</comment>
<dbReference type="Pfam" id="PF09700">
    <property type="entry name" value="Cas_Cmr3"/>
    <property type="match status" value="1"/>
</dbReference>